<sequence length="194" mass="21658">MHVLSEGGTQHQPRPQSQVSSVNLASNNVFILPAPAGLTIKKAGTLSMTRAEKRILRNRVAAQNSRDKAKKTKLVLEEQNKALKQQLASLTRETADIRPQIPASMPTQIDTGKQVIAGTVPKAKYDLLMTEYETLKQTFEGLQAQCLVAFYESEQLNKKTAELEAKVVEQEKKIKELEREITEPRAYAPSDRES</sequence>
<evidence type="ECO:0000256" key="4">
    <source>
        <dbReference type="SAM" id="Coils"/>
    </source>
</evidence>
<protein>
    <recommendedName>
        <fullName evidence="6">BZIP domain-containing protein</fullName>
    </recommendedName>
</protein>
<reference evidence="7 8" key="1">
    <citation type="submission" date="2022-05" db="EMBL/GenBank/DDBJ databases">
        <authorList>
            <person name="Park J.-S."/>
        </authorList>
    </citation>
    <scope>NUCLEOTIDE SEQUENCE [LARGE SCALE GENOMIC DNA]</scope>
    <source>
        <strain evidence="7 8">2012CJ34-2</strain>
    </source>
</reference>
<dbReference type="InterPro" id="IPR004827">
    <property type="entry name" value="bZIP"/>
</dbReference>
<feature type="compositionally biased region" description="Polar residues" evidence="5">
    <location>
        <begin position="7"/>
        <end position="20"/>
    </location>
</feature>
<dbReference type="CDD" id="cd14686">
    <property type="entry name" value="bZIP"/>
    <property type="match status" value="1"/>
</dbReference>
<dbReference type="RefSeq" id="WP_249697986.1">
    <property type="nucleotide sequence ID" value="NZ_JAMFLX010000004.1"/>
</dbReference>
<gene>
    <name evidence="7" type="ORF">M3P05_04005</name>
</gene>
<dbReference type="Gene3D" id="1.20.5.170">
    <property type="match status" value="1"/>
</dbReference>
<keyword evidence="8" id="KW-1185">Reference proteome</keyword>
<keyword evidence="4" id="KW-0175">Coiled coil</keyword>
<accession>A0ABT0PCX3</accession>
<feature type="coiled-coil region" evidence="4">
    <location>
        <begin position="125"/>
        <end position="180"/>
    </location>
</feature>
<feature type="domain" description="BZIP" evidence="6">
    <location>
        <begin position="53"/>
        <end position="68"/>
    </location>
</feature>
<dbReference type="EMBL" id="JAMFLX010000004">
    <property type="protein sequence ID" value="MCL6269106.1"/>
    <property type="molecule type" value="Genomic_DNA"/>
</dbReference>
<name>A0ABT0PCX3_9GAMM</name>
<keyword evidence="3" id="KW-0804">Transcription</keyword>
<comment type="caution">
    <text evidence="7">The sequence shown here is derived from an EMBL/GenBank/DDBJ whole genome shotgun (WGS) entry which is preliminary data.</text>
</comment>
<evidence type="ECO:0000256" key="5">
    <source>
        <dbReference type="SAM" id="MobiDB-lite"/>
    </source>
</evidence>
<dbReference type="PROSITE" id="PS00036">
    <property type="entry name" value="BZIP_BASIC"/>
    <property type="match status" value="1"/>
</dbReference>
<evidence type="ECO:0000256" key="2">
    <source>
        <dbReference type="ARBA" id="ARBA00023125"/>
    </source>
</evidence>
<evidence type="ECO:0000256" key="1">
    <source>
        <dbReference type="ARBA" id="ARBA00023015"/>
    </source>
</evidence>
<evidence type="ECO:0000313" key="7">
    <source>
        <dbReference type="EMBL" id="MCL6269106.1"/>
    </source>
</evidence>
<keyword evidence="2" id="KW-0238">DNA-binding</keyword>
<evidence type="ECO:0000256" key="3">
    <source>
        <dbReference type="ARBA" id="ARBA00023163"/>
    </source>
</evidence>
<organism evidence="7 8">
    <name type="scientific">Parendozoicomonas callyspongiae</name>
    <dbReference type="NCBI Taxonomy" id="2942213"/>
    <lineage>
        <taxon>Bacteria</taxon>
        <taxon>Pseudomonadati</taxon>
        <taxon>Pseudomonadota</taxon>
        <taxon>Gammaproteobacteria</taxon>
        <taxon>Oceanospirillales</taxon>
        <taxon>Endozoicomonadaceae</taxon>
        <taxon>Parendozoicomonas</taxon>
    </lineage>
</organism>
<dbReference type="InterPro" id="IPR046347">
    <property type="entry name" value="bZIP_sf"/>
</dbReference>
<proteinExistence type="predicted"/>
<feature type="region of interest" description="Disordered" evidence="5">
    <location>
        <begin position="1"/>
        <end position="20"/>
    </location>
</feature>
<dbReference type="Pfam" id="PF03131">
    <property type="entry name" value="bZIP_Maf"/>
    <property type="match status" value="1"/>
</dbReference>
<dbReference type="InterPro" id="IPR004826">
    <property type="entry name" value="bZIP_Maf"/>
</dbReference>
<evidence type="ECO:0000313" key="8">
    <source>
        <dbReference type="Proteomes" id="UP001203338"/>
    </source>
</evidence>
<feature type="coiled-coil region" evidence="4">
    <location>
        <begin position="66"/>
        <end position="93"/>
    </location>
</feature>
<evidence type="ECO:0000259" key="6">
    <source>
        <dbReference type="PROSITE" id="PS00036"/>
    </source>
</evidence>
<dbReference type="Proteomes" id="UP001203338">
    <property type="component" value="Unassembled WGS sequence"/>
</dbReference>
<dbReference type="SUPFAM" id="SSF57959">
    <property type="entry name" value="Leucine zipper domain"/>
    <property type="match status" value="1"/>
</dbReference>
<keyword evidence="1" id="KW-0805">Transcription regulation</keyword>